<dbReference type="InterPro" id="IPR009057">
    <property type="entry name" value="Homeodomain-like_sf"/>
</dbReference>
<dbReference type="PANTHER" id="PTHR30055">
    <property type="entry name" value="HTH-TYPE TRANSCRIPTIONAL REGULATOR RUTR"/>
    <property type="match status" value="1"/>
</dbReference>
<keyword evidence="1 2" id="KW-0238">DNA-binding</keyword>
<dbReference type="EMBL" id="JAUTWS010000005">
    <property type="protein sequence ID" value="MDO9708145.1"/>
    <property type="molecule type" value="Genomic_DNA"/>
</dbReference>
<feature type="domain" description="HTH tetR-type" evidence="3">
    <location>
        <begin position="10"/>
        <end position="70"/>
    </location>
</feature>
<reference evidence="4 5" key="1">
    <citation type="submission" date="2023-08" db="EMBL/GenBank/DDBJ databases">
        <title>The draft genome sequence of Paracraurococcus sp. LOR1-02.</title>
        <authorList>
            <person name="Kingkaew E."/>
            <person name="Tanasupawat S."/>
        </authorList>
    </citation>
    <scope>NUCLEOTIDE SEQUENCE [LARGE SCALE GENOMIC DNA]</scope>
    <source>
        <strain evidence="4 5">LOR1-02</strain>
    </source>
</reference>
<evidence type="ECO:0000313" key="5">
    <source>
        <dbReference type="Proteomes" id="UP001243009"/>
    </source>
</evidence>
<organism evidence="4 5">
    <name type="scientific">Paracraurococcus lichenis</name>
    <dbReference type="NCBI Taxonomy" id="3064888"/>
    <lineage>
        <taxon>Bacteria</taxon>
        <taxon>Pseudomonadati</taxon>
        <taxon>Pseudomonadota</taxon>
        <taxon>Alphaproteobacteria</taxon>
        <taxon>Acetobacterales</taxon>
        <taxon>Roseomonadaceae</taxon>
        <taxon>Paracraurococcus</taxon>
    </lineage>
</organism>
<dbReference type="PRINTS" id="PR00455">
    <property type="entry name" value="HTHTETR"/>
</dbReference>
<dbReference type="Gene3D" id="1.10.10.60">
    <property type="entry name" value="Homeodomain-like"/>
    <property type="match status" value="1"/>
</dbReference>
<accession>A0ABT9DW67</accession>
<evidence type="ECO:0000259" key="3">
    <source>
        <dbReference type="PROSITE" id="PS50977"/>
    </source>
</evidence>
<evidence type="ECO:0000256" key="1">
    <source>
        <dbReference type="ARBA" id="ARBA00023125"/>
    </source>
</evidence>
<keyword evidence="5" id="KW-1185">Reference proteome</keyword>
<proteinExistence type="predicted"/>
<evidence type="ECO:0000256" key="2">
    <source>
        <dbReference type="PROSITE-ProRule" id="PRU00335"/>
    </source>
</evidence>
<dbReference type="SUPFAM" id="SSF46689">
    <property type="entry name" value="Homeodomain-like"/>
    <property type="match status" value="1"/>
</dbReference>
<sequence>MARPRAADHEDKRQLILDQAARLFAAHGYDRTSTAMIAEACGVSKALLYHYHADKQELLFDVLAQHLQHLLVVVRGAADERFTPRERLENVAVALLEAYRDADAVHQVQIGCLGLLPPERQENLRTLERAIVGEVAVVIEDLSPEVRRDRRLLKPATMSVFAMLNWHYFWHREDGPVSRAGYARMAAALVAEGLPGAAAALREDAAAG</sequence>
<comment type="caution">
    <text evidence="4">The sequence shown here is derived from an EMBL/GenBank/DDBJ whole genome shotgun (WGS) entry which is preliminary data.</text>
</comment>
<protein>
    <submittedName>
        <fullName evidence="4">TetR/AcrR family transcriptional regulator</fullName>
    </submittedName>
</protein>
<dbReference type="Pfam" id="PF00440">
    <property type="entry name" value="TetR_N"/>
    <property type="match status" value="1"/>
</dbReference>
<gene>
    <name evidence="4" type="ORF">Q7A36_07320</name>
</gene>
<dbReference type="RefSeq" id="WP_305103011.1">
    <property type="nucleotide sequence ID" value="NZ_JAUTWS010000005.1"/>
</dbReference>
<dbReference type="InterPro" id="IPR050109">
    <property type="entry name" value="HTH-type_TetR-like_transc_reg"/>
</dbReference>
<dbReference type="PROSITE" id="PS50977">
    <property type="entry name" value="HTH_TETR_2"/>
    <property type="match status" value="1"/>
</dbReference>
<feature type="DNA-binding region" description="H-T-H motif" evidence="2">
    <location>
        <begin position="33"/>
        <end position="52"/>
    </location>
</feature>
<dbReference type="Gene3D" id="1.10.357.10">
    <property type="entry name" value="Tetracycline Repressor, domain 2"/>
    <property type="match status" value="1"/>
</dbReference>
<evidence type="ECO:0000313" key="4">
    <source>
        <dbReference type="EMBL" id="MDO9708145.1"/>
    </source>
</evidence>
<dbReference type="InterPro" id="IPR041490">
    <property type="entry name" value="KstR2_TetR_C"/>
</dbReference>
<dbReference type="InterPro" id="IPR001647">
    <property type="entry name" value="HTH_TetR"/>
</dbReference>
<dbReference type="Pfam" id="PF17932">
    <property type="entry name" value="TetR_C_24"/>
    <property type="match status" value="1"/>
</dbReference>
<dbReference type="Proteomes" id="UP001243009">
    <property type="component" value="Unassembled WGS sequence"/>
</dbReference>
<name>A0ABT9DW67_9PROT</name>
<dbReference type="PANTHER" id="PTHR30055:SF226">
    <property type="entry name" value="HTH-TYPE TRANSCRIPTIONAL REGULATOR PKSA"/>
    <property type="match status" value="1"/>
</dbReference>